<dbReference type="STRING" id="38488.A0A4Y8CED4"/>
<reference evidence="1 2" key="1">
    <citation type="submission" date="2017-11" db="EMBL/GenBank/DDBJ databases">
        <title>Comparative genomics of Botrytis spp.</title>
        <authorList>
            <person name="Valero-Jimenez C.A."/>
            <person name="Tapia P."/>
            <person name="Veloso J."/>
            <person name="Silva-Moreno E."/>
            <person name="Staats M."/>
            <person name="Valdes J.H."/>
            <person name="Van Kan J.A.L."/>
        </authorList>
    </citation>
    <scope>NUCLEOTIDE SEQUENCE [LARGE SCALE GENOMIC DNA]</scope>
    <source>
        <strain evidence="1 2">MUCL2830</strain>
    </source>
</reference>
<accession>A0A4Y8CED4</accession>
<comment type="caution">
    <text evidence="1">The sequence shown here is derived from an EMBL/GenBank/DDBJ whole genome shotgun (WGS) entry which is preliminary data.</text>
</comment>
<dbReference type="AlphaFoldDB" id="A0A4Y8CED4"/>
<organism evidence="1 2">
    <name type="scientific">Botryotinia calthae</name>
    <dbReference type="NCBI Taxonomy" id="38488"/>
    <lineage>
        <taxon>Eukaryota</taxon>
        <taxon>Fungi</taxon>
        <taxon>Dikarya</taxon>
        <taxon>Ascomycota</taxon>
        <taxon>Pezizomycotina</taxon>
        <taxon>Leotiomycetes</taxon>
        <taxon>Helotiales</taxon>
        <taxon>Sclerotiniaceae</taxon>
        <taxon>Botryotinia</taxon>
    </lineage>
</organism>
<sequence>MYTIRFLITQIFNNNVTIKIVACCKLKRILARYNLLSHLKKRYEKAKEYFFKDINTFIVFFKILKDILHNKSLKLTILIIDTLDEYEKNLFKLLRLIILNISKLNNLFLIAIGLKLKRN</sequence>
<name>A0A4Y8CED4_9HELO</name>
<proteinExistence type="predicted"/>
<dbReference type="Proteomes" id="UP000297299">
    <property type="component" value="Unassembled WGS sequence"/>
</dbReference>
<keyword evidence="2" id="KW-1185">Reference proteome</keyword>
<protein>
    <submittedName>
        <fullName evidence="1">Uncharacterized protein</fullName>
    </submittedName>
</protein>
<evidence type="ECO:0000313" key="2">
    <source>
        <dbReference type="Proteomes" id="UP000297299"/>
    </source>
</evidence>
<evidence type="ECO:0000313" key="1">
    <source>
        <dbReference type="EMBL" id="TEY28942.1"/>
    </source>
</evidence>
<dbReference type="EMBL" id="PHWZ01000979">
    <property type="protein sequence ID" value="TEY28942.1"/>
    <property type="molecule type" value="Genomic_DNA"/>
</dbReference>
<gene>
    <name evidence="1" type="ORF">BOTCAL_0983g00010</name>
</gene>